<dbReference type="EMBL" id="JACDTQ010003814">
    <property type="protein sequence ID" value="KAF5912474.1"/>
    <property type="molecule type" value="Genomic_DNA"/>
</dbReference>
<dbReference type="AlphaFoldDB" id="A0A7J7EA43"/>
<protein>
    <recommendedName>
        <fullName evidence="9">Ly49-like N-terminal domain-containing protein</fullName>
    </recommendedName>
</protein>
<evidence type="ECO:0000259" key="9">
    <source>
        <dbReference type="Pfam" id="PF08391"/>
    </source>
</evidence>
<evidence type="ECO:0000256" key="3">
    <source>
        <dbReference type="ARBA" id="ARBA00022968"/>
    </source>
</evidence>
<dbReference type="Proteomes" id="UP000551758">
    <property type="component" value="Unassembled WGS sequence"/>
</dbReference>
<keyword evidence="11" id="KW-1185">Reference proteome</keyword>
<evidence type="ECO:0000313" key="11">
    <source>
        <dbReference type="Proteomes" id="UP000551758"/>
    </source>
</evidence>
<proteinExistence type="predicted"/>
<name>A0A7J7EA43_DICBM</name>
<evidence type="ECO:0000256" key="8">
    <source>
        <dbReference type="SAM" id="Phobius"/>
    </source>
</evidence>
<keyword evidence="2 8" id="KW-0812">Transmembrane</keyword>
<evidence type="ECO:0000256" key="2">
    <source>
        <dbReference type="ARBA" id="ARBA00022692"/>
    </source>
</evidence>
<feature type="domain" description="Ly49-like N-terminal" evidence="9">
    <location>
        <begin position="2"/>
        <end position="71"/>
    </location>
</feature>
<dbReference type="InterPro" id="IPR052013">
    <property type="entry name" value="Mouse_KLRs"/>
</dbReference>
<dbReference type="PANTHER" id="PTHR46329:SF1">
    <property type="entry name" value="KILLER CELL LECTIN-LIKE RECEPTOR 2"/>
    <property type="match status" value="1"/>
</dbReference>
<keyword evidence="3" id="KW-0735">Signal-anchor</keyword>
<dbReference type="PANTHER" id="PTHR46329">
    <property type="entry name" value="KILLER CELL LECTIN-LIKE RECEPTOR 2"/>
    <property type="match status" value="1"/>
</dbReference>
<evidence type="ECO:0000256" key="5">
    <source>
        <dbReference type="ARBA" id="ARBA00023136"/>
    </source>
</evidence>
<keyword evidence="5 8" id="KW-0472">Membrane</keyword>
<evidence type="ECO:0000256" key="4">
    <source>
        <dbReference type="ARBA" id="ARBA00022989"/>
    </source>
</evidence>
<sequence>FSVPWHLTVVILGILCLLLFVIIRVLETKILQCIQEKHQQEEFLRNLRQNCHNIQNDAYLKEQLLNKTSFEA</sequence>
<evidence type="ECO:0000256" key="1">
    <source>
        <dbReference type="ARBA" id="ARBA00004606"/>
    </source>
</evidence>
<gene>
    <name evidence="10" type="ORF">HPG69_004144</name>
</gene>
<dbReference type="InterPro" id="IPR013600">
    <property type="entry name" value="Ly49_N"/>
</dbReference>
<accession>A0A7J7EA43</accession>
<dbReference type="GO" id="GO:0016020">
    <property type="term" value="C:membrane"/>
    <property type="evidence" value="ECO:0007669"/>
    <property type="project" value="UniProtKB-SubCell"/>
</dbReference>
<evidence type="ECO:0000256" key="7">
    <source>
        <dbReference type="ARBA" id="ARBA00023180"/>
    </source>
</evidence>
<dbReference type="Pfam" id="PF08391">
    <property type="entry name" value="Ly49"/>
    <property type="match status" value="1"/>
</dbReference>
<keyword evidence="4 8" id="KW-1133">Transmembrane helix</keyword>
<comment type="caution">
    <text evidence="10">The sequence shown here is derived from an EMBL/GenBank/DDBJ whole genome shotgun (WGS) entry which is preliminary data.</text>
</comment>
<keyword evidence="6" id="KW-1015">Disulfide bond</keyword>
<feature type="transmembrane region" description="Helical" evidence="8">
    <location>
        <begin position="6"/>
        <end position="26"/>
    </location>
</feature>
<reference evidence="10 11" key="1">
    <citation type="journal article" date="2020" name="Mol. Biol. Evol.">
        <title>Interspecific Gene Flow and the Evolution of Specialization in Black and White Rhinoceros.</title>
        <authorList>
            <person name="Moodley Y."/>
            <person name="Westbury M.V."/>
            <person name="Russo I.M."/>
            <person name="Gopalakrishnan S."/>
            <person name="Rakotoarivelo A."/>
            <person name="Olsen R.A."/>
            <person name="Prost S."/>
            <person name="Tunstall T."/>
            <person name="Ryder O.A."/>
            <person name="Dalen L."/>
            <person name="Bruford M.W."/>
        </authorList>
    </citation>
    <scope>NUCLEOTIDE SEQUENCE [LARGE SCALE GENOMIC DNA]</scope>
    <source>
        <strain evidence="10">SBR-YM</strain>
        <tissue evidence="10">Skin</tissue>
    </source>
</reference>
<evidence type="ECO:0000256" key="6">
    <source>
        <dbReference type="ARBA" id="ARBA00023157"/>
    </source>
</evidence>
<organism evidence="10 11">
    <name type="scientific">Diceros bicornis minor</name>
    <name type="common">South-central black rhinoceros</name>
    <dbReference type="NCBI Taxonomy" id="77932"/>
    <lineage>
        <taxon>Eukaryota</taxon>
        <taxon>Metazoa</taxon>
        <taxon>Chordata</taxon>
        <taxon>Craniata</taxon>
        <taxon>Vertebrata</taxon>
        <taxon>Euteleostomi</taxon>
        <taxon>Mammalia</taxon>
        <taxon>Eutheria</taxon>
        <taxon>Laurasiatheria</taxon>
        <taxon>Perissodactyla</taxon>
        <taxon>Rhinocerotidae</taxon>
        <taxon>Diceros</taxon>
    </lineage>
</organism>
<keyword evidence="7" id="KW-0325">Glycoprotein</keyword>
<feature type="non-terminal residue" evidence="10">
    <location>
        <position position="72"/>
    </location>
</feature>
<evidence type="ECO:0000313" key="10">
    <source>
        <dbReference type="EMBL" id="KAF5912474.1"/>
    </source>
</evidence>
<comment type="subcellular location">
    <subcellularLocation>
        <location evidence="1">Membrane</location>
        <topology evidence="1">Single-pass type II membrane protein</topology>
    </subcellularLocation>
</comment>